<evidence type="ECO:0000313" key="2">
    <source>
        <dbReference type="Proteomes" id="UP000228750"/>
    </source>
</evidence>
<protein>
    <submittedName>
        <fullName evidence="1">Uncharacterized protein</fullName>
    </submittedName>
</protein>
<gene>
    <name evidence="1" type="ORF">COX82_03365</name>
</gene>
<comment type="caution">
    <text evidence="1">The sequence shown here is derived from an EMBL/GenBank/DDBJ whole genome shotgun (WGS) entry which is preliminary data.</text>
</comment>
<organism evidence="1 2">
    <name type="scientific">Candidatus Magasanikbacteria bacterium CG_4_10_14_0_2_um_filter_41_10</name>
    <dbReference type="NCBI Taxonomy" id="1974638"/>
    <lineage>
        <taxon>Bacteria</taxon>
        <taxon>Candidatus Magasanikiibacteriota</taxon>
    </lineage>
</organism>
<dbReference type="Proteomes" id="UP000228750">
    <property type="component" value="Unassembled WGS sequence"/>
</dbReference>
<reference evidence="2" key="1">
    <citation type="submission" date="2017-09" db="EMBL/GenBank/DDBJ databases">
        <title>Depth-based differentiation of microbial function through sediment-hosted aquifers and enrichment of novel symbionts in the deep terrestrial subsurface.</title>
        <authorList>
            <person name="Probst A.J."/>
            <person name="Ladd B."/>
            <person name="Jarett J.K."/>
            <person name="Geller-Mcgrath D.E."/>
            <person name="Sieber C.M.K."/>
            <person name="Emerson J.B."/>
            <person name="Anantharaman K."/>
            <person name="Thomas B.C."/>
            <person name="Malmstrom R."/>
            <person name="Stieglmeier M."/>
            <person name="Klingl A."/>
            <person name="Woyke T."/>
            <person name="Ryan C.M."/>
            <person name="Banfield J.F."/>
        </authorList>
    </citation>
    <scope>NUCLEOTIDE SEQUENCE [LARGE SCALE GENOMIC DNA]</scope>
</reference>
<dbReference type="EMBL" id="PFPJ01000057">
    <property type="protein sequence ID" value="PIZ93119.1"/>
    <property type="molecule type" value="Genomic_DNA"/>
</dbReference>
<accession>A0A2M7V3P7</accession>
<dbReference type="AlphaFoldDB" id="A0A2M7V3P7"/>
<proteinExistence type="predicted"/>
<feature type="non-terminal residue" evidence="1">
    <location>
        <position position="1"/>
    </location>
</feature>
<sequence>PADQNTKSVDECTDLGYGTSCTYCSNTCTVETVDAQAYCGNEQIDKKDFNVYESCEKLADGSIIRRDSQGNIQTLNCNSYEYGSVSCTNSCTNFVNGCFNCGTSDTGAEAYVSLVNPMLAPNSAFPFTDIFRIGLDKQGFLGDISVPTRMLTNLYDQGSPFLGVMKNIPLTGGIGGINTIETNNQCNATCTDGSCGKGYYITFGQLTSVSDQGWRNFEQFPYTVSGQISTVSNEYVVSPSVPEGSIRVVIRWGAAEESQGANMRGYVYTRPNGAGDTSTSLLAGPVDTILHPDYLCKEAVVSGNASIPSGCSADQGMLYIHPETGLTNTFVQASTMNFGDAYSVSEEPLAFAVRNQDGPIAPWKNQTILVDVYTYHAGQTINSIFTPTFSYQIKTAASTSSNEGAQWWHVFTLVPKSKLLTSEIVNGSATDIEGTEYALVPIQSLETDDCEFHNNIYTNKIDCS</sequence>
<evidence type="ECO:0000313" key="1">
    <source>
        <dbReference type="EMBL" id="PIZ93119.1"/>
    </source>
</evidence>
<name>A0A2M7V3P7_9BACT</name>